<accession>A0A084QY39</accession>
<evidence type="ECO:0000256" key="3">
    <source>
        <dbReference type="SAM" id="MobiDB-lite"/>
    </source>
</evidence>
<dbReference type="OrthoDB" id="2548233at2759"/>
<evidence type="ECO:0000313" key="5">
    <source>
        <dbReference type="Proteomes" id="UP000028524"/>
    </source>
</evidence>
<dbReference type="Gene3D" id="3.30.559.30">
    <property type="entry name" value="Nonribosomal peptide synthetase, condensation domain"/>
    <property type="match status" value="1"/>
</dbReference>
<comment type="similarity">
    <text evidence="1">Belongs to the trichothecene O-acetyltransferase family.</text>
</comment>
<dbReference type="Proteomes" id="UP000028524">
    <property type="component" value="Unassembled WGS sequence"/>
</dbReference>
<dbReference type="STRING" id="1283841.A0A084QY39"/>
<protein>
    <submittedName>
        <fullName evidence="4">Tri18</fullName>
    </submittedName>
</protein>
<evidence type="ECO:0000313" key="4">
    <source>
        <dbReference type="EMBL" id="KFA68874.1"/>
    </source>
</evidence>
<dbReference type="Pfam" id="PF07428">
    <property type="entry name" value="Tri3"/>
    <property type="match status" value="1"/>
</dbReference>
<evidence type="ECO:0000256" key="1">
    <source>
        <dbReference type="ARBA" id="ARBA00006439"/>
    </source>
</evidence>
<sequence>MGSRGQPTADSTRSVPLDASSPKAEQYAFPLPTLDPAEFRWHPSPKNNSILQRKANGVEALVGIKDANAVGTYDLYNNIVLRVGDISDLTLPRLKRAFVRAMLDARFENPSIACYGVWGQNKEPHLPHIQYRPFKSHNEARTWAYNSIYVRATSLTSSELRAERIEKRRAEAIPKSSNSLDVVISADVAHERTILEPGTKLDLMFLFNHLSWDGKARSFTSELVCRATQILEKGLENTVPAYRWGEEKARLDPPILDVMLVGMETLGEDYKAVHRRLLESQMQVGLSWGLPVTNHPGDPLQLRYCMSAEEGKRILNAVKSRLGLKYNIGHLGHAATVLALLKHHPIPASAEDTAFLFSPLPVDGRGYLSEDRTTQRYGNAQASAVVEFQKLASWGIKKDDPEGLKAALDNLAKKIRDDYNFWLGQSDCLLPISVANHNFASNLIATSSATPNVHAPAFCNDGRSENIISYEVLGLTGKKLFEVEDCFMGVEVIGYNAFIRMDTWKDAIRLTLCYNNGCFSDALAKEYTKDVAEYMLSYADA</sequence>
<dbReference type="AlphaFoldDB" id="A0A084QY39"/>
<dbReference type="InterPro" id="IPR023213">
    <property type="entry name" value="CAT-like_dom_sf"/>
</dbReference>
<evidence type="ECO:0000256" key="2">
    <source>
        <dbReference type="ARBA" id="ARBA00022679"/>
    </source>
</evidence>
<proteinExistence type="inferred from homology"/>
<organism evidence="4 5">
    <name type="scientific">Stachybotrys chlorohalonatus (strain IBT 40285)</name>
    <dbReference type="NCBI Taxonomy" id="1283841"/>
    <lineage>
        <taxon>Eukaryota</taxon>
        <taxon>Fungi</taxon>
        <taxon>Dikarya</taxon>
        <taxon>Ascomycota</taxon>
        <taxon>Pezizomycotina</taxon>
        <taxon>Sordariomycetes</taxon>
        <taxon>Hypocreomycetidae</taxon>
        <taxon>Hypocreales</taxon>
        <taxon>Stachybotryaceae</taxon>
        <taxon>Stachybotrys</taxon>
    </lineage>
</organism>
<keyword evidence="2" id="KW-0808">Transferase</keyword>
<reference evidence="4 5" key="1">
    <citation type="journal article" date="2014" name="BMC Genomics">
        <title>Comparative genome sequencing reveals chemotype-specific gene clusters in the toxigenic black mold Stachybotrys.</title>
        <authorList>
            <person name="Semeiks J."/>
            <person name="Borek D."/>
            <person name="Otwinowski Z."/>
            <person name="Grishin N.V."/>
        </authorList>
    </citation>
    <scope>NUCLEOTIDE SEQUENCE [LARGE SCALE GENOMIC DNA]</scope>
    <source>
        <strain evidence="4 5">IBT 40285</strain>
    </source>
</reference>
<dbReference type="GO" id="GO:0016407">
    <property type="term" value="F:acetyltransferase activity"/>
    <property type="evidence" value="ECO:0007669"/>
    <property type="project" value="InterPro"/>
</dbReference>
<dbReference type="Gene3D" id="3.30.559.10">
    <property type="entry name" value="Chloramphenicol acetyltransferase-like domain"/>
    <property type="match status" value="1"/>
</dbReference>
<gene>
    <name evidence="4" type="primary">TRI18</name>
    <name evidence="4" type="ORF">S40285_07706</name>
</gene>
<dbReference type="HOGENOM" id="CLU_552125_0_0_1"/>
<keyword evidence="5" id="KW-1185">Reference proteome</keyword>
<dbReference type="PANTHER" id="PTHR42034:SF1">
    <property type="entry name" value="CONDENSATION DOMAIN-CONTAINING PROTEIN"/>
    <property type="match status" value="1"/>
</dbReference>
<dbReference type="PANTHER" id="PTHR42034">
    <property type="entry name" value="CHROMOSOME 7, WHOLE GENOME SHOTGUN SEQUENCE-RELATED"/>
    <property type="match status" value="1"/>
</dbReference>
<dbReference type="InterPro" id="IPR009992">
    <property type="entry name" value="Tri3/Sat12/Sat16/Mac1"/>
</dbReference>
<feature type="region of interest" description="Disordered" evidence="3">
    <location>
        <begin position="1"/>
        <end position="23"/>
    </location>
</feature>
<dbReference type="InParanoid" id="A0A084QY39"/>
<dbReference type="OMA" id="ARTWAYN"/>
<feature type="compositionally biased region" description="Polar residues" evidence="3">
    <location>
        <begin position="1"/>
        <end position="14"/>
    </location>
</feature>
<dbReference type="EMBL" id="KL659704">
    <property type="protein sequence ID" value="KFA68874.1"/>
    <property type="molecule type" value="Genomic_DNA"/>
</dbReference>
<name>A0A084QY39_STAC4</name>
<dbReference type="GO" id="GO:0043386">
    <property type="term" value="P:mycotoxin biosynthetic process"/>
    <property type="evidence" value="ECO:0007669"/>
    <property type="project" value="InterPro"/>
</dbReference>